<feature type="compositionally biased region" description="Low complexity" evidence="1">
    <location>
        <begin position="49"/>
        <end position="79"/>
    </location>
</feature>
<gene>
    <name evidence="3" type="ORF">UFOPK3516_00581</name>
</gene>
<keyword evidence="2" id="KW-0472">Membrane</keyword>
<dbReference type="AlphaFoldDB" id="A0A6J7FMD1"/>
<evidence type="ECO:0000313" key="3">
    <source>
        <dbReference type="EMBL" id="CAB4894010.1"/>
    </source>
</evidence>
<evidence type="ECO:0000256" key="2">
    <source>
        <dbReference type="SAM" id="Phobius"/>
    </source>
</evidence>
<proteinExistence type="predicted"/>
<keyword evidence="2" id="KW-1133">Transmembrane helix</keyword>
<name>A0A6J7FMD1_9ZZZZ</name>
<dbReference type="EMBL" id="CAFBMB010000030">
    <property type="protein sequence ID" value="CAB4894010.1"/>
    <property type="molecule type" value="Genomic_DNA"/>
</dbReference>
<protein>
    <submittedName>
        <fullName evidence="3">Unannotated protein</fullName>
    </submittedName>
</protein>
<feature type="region of interest" description="Disordered" evidence="1">
    <location>
        <begin position="46"/>
        <end position="83"/>
    </location>
</feature>
<reference evidence="3" key="1">
    <citation type="submission" date="2020-05" db="EMBL/GenBank/DDBJ databases">
        <authorList>
            <person name="Chiriac C."/>
            <person name="Salcher M."/>
            <person name="Ghai R."/>
            <person name="Kavagutti S V."/>
        </authorList>
    </citation>
    <scope>NUCLEOTIDE SEQUENCE</scope>
</reference>
<accession>A0A6J7FMD1</accession>
<organism evidence="3">
    <name type="scientific">freshwater metagenome</name>
    <dbReference type="NCBI Taxonomy" id="449393"/>
    <lineage>
        <taxon>unclassified sequences</taxon>
        <taxon>metagenomes</taxon>
        <taxon>ecological metagenomes</taxon>
    </lineage>
</organism>
<keyword evidence="2" id="KW-0812">Transmembrane</keyword>
<sequence>MSNTQPPARRLSPKVYRRRRFTVFLLFVVFVVLVIVVFARCGSSPAPVPTQTRTPTPTMTLIPLISPTPSGTTTPGASGEYTGTAEKCAPKDIVVGAFTDKTDFNPGELPQLSMTVTNKGKTDCKVNVGTSQQVFQVTSGDDLWWQSTDCQTEKTDYWILLPAGKTEKTGSPVPWVRERSSPDTCASAREAAVGGGASYYVTTSLGGVQAKESKQFLLY</sequence>
<feature type="transmembrane region" description="Helical" evidence="2">
    <location>
        <begin position="21"/>
        <end position="39"/>
    </location>
</feature>
<evidence type="ECO:0000256" key="1">
    <source>
        <dbReference type="SAM" id="MobiDB-lite"/>
    </source>
</evidence>